<name>A0AAV5UCS6_9BILA</name>
<feature type="transmembrane region" description="Helical" evidence="2">
    <location>
        <begin position="45"/>
        <end position="63"/>
    </location>
</feature>
<keyword evidence="2" id="KW-0472">Membrane</keyword>
<evidence type="ECO:0008006" key="5">
    <source>
        <dbReference type="Google" id="ProtNLM"/>
    </source>
</evidence>
<dbReference type="AlphaFoldDB" id="A0AAV5UCS6"/>
<feature type="region of interest" description="Disordered" evidence="1">
    <location>
        <begin position="246"/>
        <end position="288"/>
    </location>
</feature>
<keyword evidence="2" id="KW-0812">Transmembrane</keyword>
<evidence type="ECO:0000256" key="2">
    <source>
        <dbReference type="SAM" id="Phobius"/>
    </source>
</evidence>
<dbReference type="Proteomes" id="UP001432027">
    <property type="component" value="Unassembled WGS sequence"/>
</dbReference>
<feature type="transmembrane region" description="Helical" evidence="2">
    <location>
        <begin position="21"/>
        <end position="39"/>
    </location>
</feature>
<feature type="transmembrane region" description="Helical" evidence="2">
    <location>
        <begin position="116"/>
        <end position="139"/>
    </location>
</feature>
<sequence>FSLLTHTRSHYEMRSNTVLRLSLKILELASSICVIYLVSLVGTQWILLVSLLAVPPFTAYLILRSPSSSSDSSILHFSRRLLKSEGIISTCMAIISAILSLTLVYSHHVLGLDRNLLHACFFSSILCLLYSIDVFLLFLSFRSAVIHFSLLPPSKVFPESSVSHPLSLTIDNFSSHLPQIQSTRLLTIDHGQLRFVACPSIGKKGRVPRMIPSKGLIQFSLPPPRPEATQYISHGDQRDRRLSYCIPSSNDQSSISSSNSSLSLGDRYHSASTIPQDTSTVDTPTVTR</sequence>
<feature type="transmembrane region" description="Helical" evidence="2">
    <location>
        <begin position="84"/>
        <end position="104"/>
    </location>
</feature>
<feature type="non-terminal residue" evidence="3">
    <location>
        <position position="1"/>
    </location>
</feature>
<proteinExistence type="predicted"/>
<reference evidence="3" key="1">
    <citation type="submission" date="2023-10" db="EMBL/GenBank/DDBJ databases">
        <title>Genome assembly of Pristionchus species.</title>
        <authorList>
            <person name="Yoshida K."/>
            <person name="Sommer R.J."/>
        </authorList>
    </citation>
    <scope>NUCLEOTIDE SEQUENCE</scope>
    <source>
        <strain evidence="3">RS0144</strain>
    </source>
</reference>
<feature type="compositionally biased region" description="Polar residues" evidence="1">
    <location>
        <begin position="270"/>
        <end position="288"/>
    </location>
</feature>
<evidence type="ECO:0000256" key="1">
    <source>
        <dbReference type="SAM" id="MobiDB-lite"/>
    </source>
</evidence>
<keyword evidence="2" id="KW-1133">Transmembrane helix</keyword>
<gene>
    <name evidence="3" type="ORF">PENTCL1PPCAC_26292</name>
</gene>
<dbReference type="EMBL" id="BTSX01000006">
    <property type="protein sequence ID" value="GMT04118.1"/>
    <property type="molecule type" value="Genomic_DNA"/>
</dbReference>
<evidence type="ECO:0000313" key="3">
    <source>
        <dbReference type="EMBL" id="GMT04118.1"/>
    </source>
</evidence>
<evidence type="ECO:0000313" key="4">
    <source>
        <dbReference type="Proteomes" id="UP001432027"/>
    </source>
</evidence>
<protein>
    <recommendedName>
        <fullName evidence="5">G protein-coupled receptor</fullName>
    </recommendedName>
</protein>
<accession>A0AAV5UCS6</accession>
<keyword evidence="4" id="KW-1185">Reference proteome</keyword>
<comment type="caution">
    <text evidence="3">The sequence shown here is derived from an EMBL/GenBank/DDBJ whole genome shotgun (WGS) entry which is preliminary data.</text>
</comment>
<feature type="compositionally biased region" description="Low complexity" evidence="1">
    <location>
        <begin position="248"/>
        <end position="264"/>
    </location>
</feature>
<organism evidence="3 4">
    <name type="scientific">Pristionchus entomophagus</name>
    <dbReference type="NCBI Taxonomy" id="358040"/>
    <lineage>
        <taxon>Eukaryota</taxon>
        <taxon>Metazoa</taxon>
        <taxon>Ecdysozoa</taxon>
        <taxon>Nematoda</taxon>
        <taxon>Chromadorea</taxon>
        <taxon>Rhabditida</taxon>
        <taxon>Rhabditina</taxon>
        <taxon>Diplogasteromorpha</taxon>
        <taxon>Diplogasteroidea</taxon>
        <taxon>Neodiplogasteridae</taxon>
        <taxon>Pristionchus</taxon>
    </lineage>
</organism>